<protein>
    <submittedName>
        <fullName evidence="1">DUF3052 family protein</fullName>
    </submittedName>
</protein>
<dbReference type="Pfam" id="PF11253">
    <property type="entry name" value="DUF3052"/>
    <property type="match status" value="1"/>
</dbReference>
<dbReference type="RefSeq" id="WP_369188521.1">
    <property type="nucleotide sequence ID" value="NZ_CP163431.1"/>
</dbReference>
<sequence>MDGCSRSGSSFRAGDGDLTDTLVDTQENLEVPGAVFLLTPQQGVEGFVEPAGITTAAKTARLTPATSLAISKERTATRLNTPKR</sequence>
<reference evidence="1" key="1">
    <citation type="submission" date="2024-07" db="EMBL/GenBank/DDBJ databases">
        <authorList>
            <person name="Yu S.T."/>
        </authorList>
    </citation>
    <scope>NUCLEOTIDE SEQUENCE</scope>
    <source>
        <strain evidence="1">R08</strain>
    </source>
</reference>
<gene>
    <name evidence="1" type="ORF">AB5J58_20165</name>
</gene>
<proteinExistence type="predicted"/>
<organism evidence="1">
    <name type="scientific">Streptomyces sp. R08</name>
    <dbReference type="NCBI Taxonomy" id="3238624"/>
    <lineage>
        <taxon>Bacteria</taxon>
        <taxon>Bacillati</taxon>
        <taxon>Actinomycetota</taxon>
        <taxon>Actinomycetes</taxon>
        <taxon>Kitasatosporales</taxon>
        <taxon>Streptomycetaceae</taxon>
        <taxon>Streptomyces</taxon>
    </lineage>
</organism>
<dbReference type="InterPro" id="IPR021412">
    <property type="entry name" value="DUF3052"/>
</dbReference>
<accession>A0AB39MC19</accession>
<name>A0AB39MC19_9ACTN</name>
<dbReference type="AlphaFoldDB" id="A0AB39MC19"/>
<dbReference type="EMBL" id="CP163431">
    <property type="protein sequence ID" value="XDQ02378.1"/>
    <property type="molecule type" value="Genomic_DNA"/>
</dbReference>
<evidence type="ECO:0000313" key="1">
    <source>
        <dbReference type="EMBL" id="XDQ02378.1"/>
    </source>
</evidence>